<evidence type="ECO:0000313" key="2">
    <source>
        <dbReference type="EMBL" id="KAH6654386.1"/>
    </source>
</evidence>
<evidence type="ECO:0000256" key="1">
    <source>
        <dbReference type="SAM" id="MobiDB-lite"/>
    </source>
</evidence>
<organism evidence="2 3">
    <name type="scientific">Truncatella angustata</name>
    <dbReference type="NCBI Taxonomy" id="152316"/>
    <lineage>
        <taxon>Eukaryota</taxon>
        <taxon>Fungi</taxon>
        <taxon>Dikarya</taxon>
        <taxon>Ascomycota</taxon>
        <taxon>Pezizomycotina</taxon>
        <taxon>Sordariomycetes</taxon>
        <taxon>Xylariomycetidae</taxon>
        <taxon>Amphisphaeriales</taxon>
        <taxon>Sporocadaceae</taxon>
        <taxon>Truncatella</taxon>
    </lineage>
</organism>
<dbReference type="Proteomes" id="UP000758603">
    <property type="component" value="Unassembled WGS sequence"/>
</dbReference>
<gene>
    <name evidence="2" type="ORF">BKA67DRAFT_646115</name>
</gene>
<dbReference type="RefSeq" id="XP_045958656.1">
    <property type="nucleotide sequence ID" value="XM_046105902.1"/>
</dbReference>
<reference evidence="2" key="1">
    <citation type="journal article" date="2021" name="Nat. Commun.">
        <title>Genetic determinants of endophytism in the Arabidopsis root mycobiome.</title>
        <authorList>
            <person name="Mesny F."/>
            <person name="Miyauchi S."/>
            <person name="Thiergart T."/>
            <person name="Pickel B."/>
            <person name="Atanasova L."/>
            <person name="Karlsson M."/>
            <person name="Huettel B."/>
            <person name="Barry K.W."/>
            <person name="Haridas S."/>
            <person name="Chen C."/>
            <person name="Bauer D."/>
            <person name="Andreopoulos W."/>
            <person name="Pangilinan J."/>
            <person name="LaButti K."/>
            <person name="Riley R."/>
            <person name="Lipzen A."/>
            <person name="Clum A."/>
            <person name="Drula E."/>
            <person name="Henrissat B."/>
            <person name="Kohler A."/>
            <person name="Grigoriev I.V."/>
            <person name="Martin F.M."/>
            <person name="Hacquard S."/>
        </authorList>
    </citation>
    <scope>NUCLEOTIDE SEQUENCE</scope>
    <source>
        <strain evidence="2">MPI-SDFR-AT-0073</strain>
    </source>
</reference>
<sequence length="422" mass="46857">MSPYDSESGRWSAPGHRISDAQNASDTIGSAPPPFEAEPPMRVGSQFPVQARLPNTIRQGPEYECYKSIVQLSRKQKFWMMTKKQGFIGEDRKLKMGGDEDEAKDVLKRQESIDMIHVHIGKRWEYGDGRLKNMLQLEAKVPTIVAESASDLRHSFSNSFMAIPPPVPAASEPPFGTYHHHDVAASLVPESPYFHTIVKSVQTNSLACLNEASFLPYNISAGHSTANSSSINHATRLHGYSSNSYAGQHYSRNIYQDDRATSSSVNDSTTMKGQPTPVPRFAGQHGYLTSISQVVSAYLEGGYRSFQDSTCLNEANFGLPLDDEEYGVSGFSEFGICSNEMLQPSLPELHENSYHAPISTYISQEVYVPLGSTQGSFMNQAWHAPNPVHSIPRANPTHRHTSDELRGVADAQRDFFFFFLVQ</sequence>
<dbReference type="AlphaFoldDB" id="A0A9P8ULI5"/>
<dbReference type="GeneID" id="70134793"/>
<accession>A0A9P8ULI5</accession>
<proteinExistence type="predicted"/>
<evidence type="ECO:0000313" key="3">
    <source>
        <dbReference type="Proteomes" id="UP000758603"/>
    </source>
</evidence>
<keyword evidence="3" id="KW-1185">Reference proteome</keyword>
<feature type="region of interest" description="Disordered" evidence="1">
    <location>
        <begin position="1"/>
        <end position="42"/>
    </location>
</feature>
<comment type="caution">
    <text evidence="2">The sequence shown here is derived from an EMBL/GenBank/DDBJ whole genome shotgun (WGS) entry which is preliminary data.</text>
</comment>
<dbReference type="EMBL" id="JAGPXC010000004">
    <property type="protein sequence ID" value="KAH6654386.1"/>
    <property type="molecule type" value="Genomic_DNA"/>
</dbReference>
<name>A0A9P8ULI5_9PEZI</name>
<protein>
    <submittedName>
        <fullName evidence="2">Uncharacterized protein</fullName>
    </submittedName>
</protein>